<dbReference type="InterPro" id="IPR050241">
    <property type="entry name" value="NAD-cap_RNA_hydrolase_NudC"/>
</dbReference>
<dbReference type="GO" id="GO:0046872">
    <property type="term" value="F:metal ion binding"/>
    <property type="evidence" value="ECO:0007669"/>
    <property type="project" value="UniProtKB-KW"/>
</dbReference>
<dbReference type="AlphaFoldDB" id="A0A9P1MFI7"/>
<dbReference type="GO" id="GO:0035529">
    <property type="term" value="F:NADH pyrophosphatase activity"/>
    <property type="evidence" value="ECO:0007669"/>
    <property type="project" value="TreeGrafter"/>
</dbReference>
<comment type="cofactor">
    <cofactor evidence="2">
        <name>Zn(2+)</name>
        <dbReference type="ChEBI" id="CHEBI:29105"/>
    </cofactor>
</comment>
<dbReference type="InterPro" id="IPR000086">
    <property type="entry name" value="NUDIX_hydrolase_dom"/>
</dbReference>
<gene>
    <name evidence="12" type="ORF">PPNO1_LOCUS8393</name>
</gene>
<protein>
    <recommendedName>
        <fullName evidence="4">NAD(+) diphosphatase</fullName>
        <ecNumber evidence="4">3.6.1.22</ecNumber>
    </recommendedName>
</protein>
<dbReference type="Gene3D" id="3.90.79.10">
    <property type="entry name" value="Nucleoside Triphosphate Pyrophosphohydrolase"/>
    <property type="match status" value="1"/>
</dbReference>
<dbReference type="Pfam" id="PF00293">
    <property type="entry name" value="NUDIX"/>
    <property type="match status" value="1"/>
</dbReference>
<dbReference type="PROSITE" id="PS00893">
    <property type="entry name" value="NUDIX_BOX"/>
    <property type="match status" value="1"/>
</dbReference>
<dbReference type="Pfam" id="PF02466">
    <property type="entry name" value="Tim17"/>
    <property type="match status" value="1"/>
</dbReference>
<accession>A0A9P1MFI7</accession>
<dbReference type="PROSITE" id="PS51462">
    <property type="entry name" value="NUDIX"/>
    <property type="match status" value="1"/>
</dbReference>
<dbReference type="GO" id="GO:0006742">
    <property type="term" value="P:NADP+ catabolic process"/>
    <property type="evidence" value="ECO:0007669"/>
    <property type="project" value="TreeGrafter"/>
</dbReference>
<comment type="caution">
    <text evidence="12">The sequence shown here is derived from an EMBL/GenBank/DDBJ whole genome shotgun (WGS) entry which is preliminary data.</text>
</comment>
<keyword evidence="7" id="KW-0460">Magnesium</keyword>
<feature type="compositionally biased region" description="Basic and acidic residues" evidence="10">
    <location>
        <begin position="30"/>
        <end position="43"/>
    </location>
</feature>
<dbReference type="EC" id="3.6.1.22" evidence="4"/>
<evidence type="ECO:0000256" key="4">
    <source>
        <dbReference type="ARBA" id="ARBA00012381"/>
    </source>
</evidence>
<evidence type="ECO:0000256" key="3">
    <source>
        <dbReference type="ARBA" id="ARBA00009595"/>
    </source>
</evidence>
<dbReference type="Proteomes" id="UP000838763">
    <property type="component" value="Unassembled WGS sequence"/>
</dbReference>
<keyword evidence="13" id="KW-1185">Reference proteome</keyword>
<organism evidence="12 13">
    <name type="scientific">Parascedosporium putredinis</name>
    <dbReference type="NCBI Taxonomy" id="1442378"/>
    <lineage>
        <taxon>Eukaryota</taxon>
        <taxon>Fungi</taxon>
        <taxon>Dikarya</taxon>
        <taxon>Ascomycota</taxon>
        <taxon>Pezizomycotina</taxon>
        <taxon>Sordariomycetes</taxon>
        <taxon>Hypocreomycetidae</taxon>
        <taxon>Microascales</taxon>
        <taxon>Microascaceae</taxon>
        <taxon>Parascedosporium</taxon>
    </lineage>
</organism>
<comment type="similarity">
    <text evidence="3">Belongs to the Nudix hydrolase family. NudC subfamily.</text>
</comment>
<keyword evidence="5" id="KW-0479">Metal-binding</keyword>
<dbReference type="Pfam" id="PF09296">
    <property type="entry name" value="NUDIX-like"/>
    <property type="match status" value="1"/>
</dbReference>
<reference evidence="12" key="1">
    <citation type="submission" date="2022-11" db="EMBL/GenBank/DDBJ databases">
        <authorList>
            <person name="Scott C."/>
            <person name="Bruce N."/>
        </authorList>
    </citation>
    <scope>NUCLEOTIDE SEQUENCE</scope>
</reference>
<evidence type="ECO:0000256" key="2">
    <source>
        <dbReference type="ARBA" id="ARBA00001947"/>
    </source>
</evidence>
<dbReference type="FunFam" id="3.90.79.10:FF:000042">
    <property type="entry name" value="Probable NADH pyrophosphatase"/>
    <property type="match status" value="1"/>
</dbReference>
<dbReference type="InterPro" id="IPR015376">
    <property type="entry name" value="Znr_NADH_PPase"/>
</dbReference>
<dbReference type="InterPro" id="IPR049734">
    <property type="entry name" value="NudC-like_C"/>
</dbReference>
<sequence>MASHVPPFPQGFNVPSSDFSLSFVLGGRGSESKPVRWEGRQQTRSENLAGTTERMPSAALAPHTHKIRPGPNQLLLRKPLNRVSFLREDHGFISAAFSSPDAQFIVLHDFSPLVQDSATIKPVGREDILSITGENPFGSSEKELMAAFDSTVTKPLIIFLGIWEDPAAGFQHRTFCGKPWFAVDATPRGSFADAATALIDSLAKDGCTFLKSTRQNTLRADFAAMYGQARGIVDWNLRNQFCAGCGHPTTPVYGGYKRVCPPTDLNGTATPVVRKECPTRNGITNISFPRSDPTMIAAVVSADGKRMLLGRQKRWPAGFYSTLAGFLEPGESVEEGVRREVWEESGVKVGRVVLHSSQPWPYPASLMLGAVASALPDGEDIHLGHDPELEDAKWVPLEEVREALKKTVTLDTVPVTNGDKPPTLLLPPHTAIANRLITAICEGSELSSGSPSNPTTAAFDPTEGQGVEAFLKPSAFADPSSLHPLAGIDKDTLEYLSLDDIALADGHTVVPSRGFFDDLCYGTGITYVTALGIGAPKLRLNSVLNAVTRRGPFLGNSCGVIAIGYNCINSYIGYLRGKDDAANTVLAGILSGMAFRSTKGIRPMMISGAVVGSAAACWAVVRRSFTPEDVKKLEKTL</sequence>
<evidence type="ECO:0000256" key="7">
    <source>
        <dbReference type="ARBA" id="ARBA00022842"/>
    </source>
</evidence>
<dbReference type="Gene3D" id="3.90.79.20">
    <property type="match status" value="1"/>
</dbReference>
<evidence type="ECO:0000256" key="5">
    <source>
        <dbReference type="ARBA" id="ARBA00022723"/>
    </source>
</evidence>
<dbReference type="GO" id="GO:0019677">
    <property type="term" value="P:NAD+ catabolic process"/>
    <property type="evidence" value="ECO:0007669"/>
    <property type="project" value="TreeGrafter"/>
</dbReference>
<dbReference type="EMBL" id="CALLCH030000018">
    <property type="protein sequence ID" value="CAI4218818.1"/>
    <property type="molecule type" value="Genomic_DNA"/>
</dbReference>
<feature type="domain" description="Nudix hydrolase" evidence="11">
    <location>
        <begin position="289"/>
        <end position="417"/>
    </location>
</feature>
<keyword evidence="6" id="KW-0378">Hydrolase</keyword>
<keyword evidence="8" id="KW-0520">NAD</keyword>
<dbReference type="CDD" id="cd03429">
    <property type="entry name" value="NUDIX_NADH_pyrophosphatase_Nudt13"/>
    <property type="match status" value="1"/>
</dbReference>
<evidence type="ECO:0000313" key="12">
    <source>
        <dbReference type="EMBL" id="CAI4218818.1"/>
    </source>
</evidence>
<dbReference type="InterPro" id="IPR015375">
    <property type="entry name" value="NADH_PPase-like_N"/>
</dbReference>
<proteinExistence type="inferred from homology"/>
<evidence type="ECO:0000313" key="13">
    <source>
        <dbReference type="Proteomes" id="UP000838763"/>
    </source>
</evidence>
<dbReference type="SUPFAM" id="SSF55811">
    <property type="entry name" value="Nudix"/>
    <property type="match status" value="1"/>
</dbReference>
<dbReference type="Pfam" id="PF09297">
    <property type="entry name" value="Zn_ribbon_NUD"/>
    <property type="match status" value="1"/>
</dbReference>
<evidence type="ECO:0000256" key="1">
    <source>
        <dbReference type="ARBA" id="ARBA00001946"/>
    </source>
</evidence>
<evidence type="ECO:0000256" key="10">
    <source>
        <dbReference type="SAM" id="MobiDB-lite"/>
    </source>
</evidence>
<dbReference type="PANTHER" id="PTHR42904:SF6">
    <property type="entry name" value="NAD-CAPPED RNA HYDROLASE NUDT12"/>
    <property type="match status" value="1"/>
</dbReference>
<evidence type="ECO:0000256" key="6">
    <source>
        <dbReference type="ARBA" id="ARBA00022801"/>
    </source>
</evidence>
<name>A0A9P1MFI7_9PEZI</name>
<dbReference type="OrthoDB" id="10249612at2759"/>
<comment type="catalytic activity">
    <reaction evidence="9">
        <text>a 5'-end NAD(+)-phospho-ribonucleoside in mRNA + H2O = a 5'-end phospho-adenosine-phospho-ribonucleoside in mRNA + beta-nicotinamide D-ribonucleotide + 2 H(+)</text>
        <dbReference type="Rhea" id="RHEA:60876"/>
        <dbReference type="Rhea" id="RHEA-COMP:15698"/>
        <dbReference type="Rhea" id="RHEA-COMP:15719"/>
        <dbReference type="ChEBI" id="CHEBI:14649"/>
        <dbReference type="ChEBI" id="CHEBI:15377"/>
        <dbReference type="ChEBI" id="CHEBI:15378"/>
        <dbReference type="ChEBI" id="CHEBI:144029"/>
        <dbReference type="ChEBI" id="CHEBI:144051"/>
    </reaction>
    <physiologicalReaction direction="left-to-right" evidence="9">
        <dbReference type="Rhea" id="RHEA:60877"/>
    </physiologicalReaction>
</comment>
<dbReference type="GO" id="GO:0005829">
    <property type="term" value="C:cytosol"/>
    <property type="evidence" value="ECO:0007669"/>
    <property type="project" value="TreeGrafter"/>
</dbReference>
<dbReference type="InterPro" id="IPR015797">
    <property type="entry name" value="NUDIX_hydrolase-like_dom_sf"/>
</dbReference>
<evidence type="ECO:0000259" key="11">
    <source>
        <dbReference type="PROSITE" id="PS51462"/>
    </source>
</evidence>
<evidence type="ECO:0000256" key="8">
    <source>
        <dbReference type="ARBA" id="ARBA00023027"/>
    </source>
</evidence>
<evidence type="ECO:0000256" key="9">
    <source>
        <dbReference type="ARBA" id="ARBA00023679"/>
    </source>
</evidence>
<dbReference type="InterPro" id="IPR020084">
    <property type="entry name" value="NUDIX_hydrolase_CS"/>
</dbReference>
<comment type="cofactor">
    <cofactor evidence="1">
        <name>Mg(2+)</name>
        <dbReference type="ChEBI" id="CHEBI:18420"/>
    </cofactor>
</comment>
<dbReference type="GO" id="GO:0005777">
    <property type="term" value="C:peroxisome"/>
    <property type="evidence" value="ECO:0007669"/>
    <property type="project" value="TreeGrafter"/>
</dbReference>
<dbReference type="PANTHER" id="PTHR42904">
    <property type="entry name" value="NUDIX HYDROLASE, NUDC SUBFAMILY"/>
    <property type="match status" value="1"/>
</dbReference>
<feature type="region of interest" description="Disordered" evidence="10">
    <location>
        <begin position="29"/>
        <end position="53"/>
    </location>
</feature>